<dbReference type="Pfam" id="PF14811">
    <property type="entry name" value="TPD"/>
    <property type="match status" value="1"/>
</dbReference>
<reference evidence="3" key="1">
    <citation type="submission" date="2018-01" db="EMBL/GenBank/DDBJ databases">
        <title>Draft genome sequence of Bandra megavirus.</title>
        <authorList>
            <person name="Chatterjee A."/>
            <person name="Yadav R."/>
            <person name="Kondabagil K."/>
        </authorList>
    </citation>
    <scope>NUCLEOTIDE SEQUENCE</scope>
    <source>
        <strain evidence="3">KK-1</strain>
    </source>
</reference>
<dbReference type="EMBL" id="MG779357">
    <property type="protein sequence ID" value="AUV58606.1"/>
    <property type="molecule type" value="Genomic_DNA"/>
</dbReference>
<dbReference type="PANTHER" id="PTHR31661:SF1">
    <property type="entry name" value="CDAN1-INTERACTING NUCLEASE 1"/>
    <property type="match status" value="1"/>
</dbReference>
<proteinExistence type="predicted"/>
<keyword evidence="2" id="KW-0963">Cytoplasm</keyword>
<dbReference type="PANTHER" id="PTHR31661">
    <property type="entry name" value="SIMILAR TO CDNA SEQUENCE BC052040"/>
    <property type="match status" value="1"/>
</dbReference>
<organism evidence="3">
    <name type="scientific">Bandra megavirus</name>
    <dbReference type="NCBI Taxonomy" id="2071566"/>
    <lineage>
        <taxon>Viruses</taxon>
        <taxon>Varidnaviria</taxon>
        <taxon>Bamfordvirae</taxon>
        <taxon>Nucleocytoviricota</taxon>
        <taxon>Megaviricetes</taxon>
        <taxon>Imitervirales</taxon>
        <taxon>Mimiviridae</taxon>
        <taxon>Megamimivirinae</taxon>
        <taxon>Megavirus</taxon>
    </lineage>
</organism>
<accession>A0A2K9V8T7</accession>
<evidence type="ECO:0000256" key="1">
    <source>
        <dbReference type="ARBA" id="ARBA00004496"/>
    </source>
</evidence>
<evidence type="ECO:0000313" key="3">
    <source>
        <dbReference type="EMBL" id="AUV58606.1"/>
    </source>
</evidence>
<name>A0A2K9V8T7_9VIRU</name>
<evidence type="ECO:0008006" key="4">
    <source>
        <dbReference type="Google" id="ProtNLM"/>
    </source>
</evidence>
<protein>
    <recommendedName>
        <fullName evidence="4">CDAN1-interacting nuclease 1</fullName>
    </recommendedName>
</protein>
<comment type="subcellular location">
    <subcellularLocation>
        <location evidence="1">Cytoplasm</location>
    </subcellularLocation>
</comment>
<sequence>MNRLSWKNIKIYNPEFLTKRINFIKKNMVHTMPLFGREKRLLIKYADKNNLPHSEMFGFRNMIKIKHDMDHSKEYSEKIGQMKNNFTHLVKKNENNNLEKEIENFIKSSDIPVNILLKIIYKTPEYKIYRIGQIPYIIYLDNLLKKRNKETQIKSREFELSLEKYLDKNNIEYLTEQDIIINNLHKLTPDILFVNPIIVELNGSEFLIHWMDAKNYTLTKTSYKLYGIDKQVSKYYKAFGQGALVFHYGYDKTMKIPGTIILDGSFLDKQ</sequence>
<evidence type="ECO:0000256" key="2">
    <source>
        <dbReference type="ARBA" id="ARBA00022490"/>
    </source>
</evidence>
<dbReference type="InterPro" id="IPR029404">
    <property type="entry name" value="CDIN1"/>
</dbReference>